<accession>A0A437DHA1</accession>
<evidence type="ECO:0000313" key="1">
    <source>
        <dbReference type="EMBL" id="RVE74132.1"/>
    </source>
</evidence>
<protein>
    <submittedName>
        <fullName evidence="1">Uncharacterized protein</fullName>
    </submittedName>
</protein>
<dbReference type="Proteomes" id="UP000283210">
    <property type="component" value="Chromosome 4"/>
</dbReference>
<sequence length="160" mass="17769">MKVLQVADRAAVSVGRLSEVLLPFVRAWRTALQTALQHAAKELGVGNIERCRGSSSHTFKLLLGQRCRLVRVTERRTTFMTFLKSKAVRLTSSIQSLKAPPPEDWGCTLPPQDPLLDWVKRGRALAAQCAAVLQQLSWLLHCCPEDGQQREQASSQPPLS</sequence>
<dbReference type="OrthoDB" id="422220at2759"/>
<reference evidence="1 2" key="2">
    <citation type="submission" date="2019-01" db="EMBL/GenBank/DDBJ databases">
        <title>A chromosome length genome reference of the Java medaka (oryzias javanicus).</title>
        <authorList>
            <person name="Herpin A."/>
            <person name="Takehana Y."/>
            <person name="Naruse K."/>
            <person name="Ansai S."/>
            <person name="Kawaguchi M."/>
        </authorList>
    </citation>
    <scope>NUCLEOTIDE SEQUENCE [LARGE SCALE GENOMIC DNA]</scope>
    <source>
        <strain evidence="1">RS831</strain>
        <tissue evidence="1">Whole body</tissue>
    </source>
</reference>
<dbReference type="EMBL" id="CM012440">
    <property type="protein sequence ID" value="RVE74132.1"/>
    <property type="molecule type" value="Genomic_DNA"/>
</dbReference>
<dbReference type="AlphaFoldDB" id="A0A437DHA1"/>
<keyword evidence="2" id="KW-1185">Reference proteome</keyword>
<organism evidence="1 2">
    <name type="scientific">Oryzias javanicus</name>
    <name type="common">Javanese ricefish</name>
    <name type="synonym">Aplocheilus javanicus</name>
    <dbReference type="NCBI Taxonomy" id="123683"/>
    <lineage>
        <taxon>Eukaryota</taxon>
        <taxon>Metazoa</taxon>
        <taxon>Chordata</taxon>
        <taxon>Craniata</taxon>
        <taxon>Vertebrata</taxon>
        <taxon>Euteleostomi</taxon>
        <taxon>Actinopterygii</taxon>
        <taxon>Neopterygii</taxon>
        <taxon>Teleostei</taxon>
        <taxon>Neoteleostei</taxon>
        <taxon>Acanthomorphata</taxon>
        <taxon>Ovalentaria</taxon>
        <taxon>Atherinomorphae</taxon>
        <taxon>Beloniformes</taxon>
        <taxon>Adrianichthyidae</taxon>
        <taxon>Oryziinae</taxon>
        <taxon>Oryzias</taxon>
    </lineage>
</organism>
<evidence type="ECO:0000313" key="2">
    <source>
        <dbReference type="Proteomes" id="UP000283210"/>
    </source>
</evidence>
<proteinExistence type="predicted"/>
<reference evidence="1 2" key="1">
    <citation type="submission" date="2018-11" db="EMBL/GenBank/DDBJ databases">
        <authorList>
            <person name="Lopez-Roques C."/>
            <person name="Donnadieu C."/>
            <person name="Bouchez O."/>
            <person name="Klopp C."/>
            <person name="Cabau C."/>
            <person name="Zahm M."/>
        </authorList>
    </citation>
    <scope>NUCLEOTIDE SEQUENCE [LARGE SCALE GENOMIC DNA]</scope>
    <source>
        <strain evidence="1">RS831</strain>
        <tissue evidence="1">Whole body</tissue>
    </source>
</reference>
<name>A0A437DHA1_ORYJA</name>
<gene>
    <name evidence="1" type="ORF">OJAV_G00038190</name>
</gene>